<dbReference type="RefSeq" id="WP_138365095.1">
    <property type="nucleotide sequence ID" value="NZ_VCEJ01000002.1"/>
</dbReference>
<reference evidence="2 3" key="1">
    <citation type="submission" date="2019-05" db="EMBL/GenBank/DDBJ databases">
        <authorList>
            <person name="Qu J.-H."/>
        </authorList>
    </citation>
    <scope>NUCLEOTIDE SEQUENCE [LARGE SCALE GENOMIC DNA]</scope>
    <source>
        <strain evidence="2 3">T17</strain>
    </source>
</reference>
<protein>
    <submittedName>
        <fullName evidence="2">Uncharacterized protein</fullName>
    </submittedName>
</protein>
<gene>
    <name evidence="2" type="ORF">FEN17_09940</name>
</gene>
<proteinExistence type="predicted"/>
<keyword evidence="1" id="KW-1133">Transmembrane helix</keyword>
<dbReference type="EMBL" id="VCEJ01000002">
    <property type="protein sequence ID" value="TLV03886.1"/>
    <property type="molecule type" value="Genomic_DNA"/>
</dbReference>
<comment type="caution">
    <text evidence="2">The sequence shown here is derived from an EMBL/GenBank/DDBJ whole genome shotgun (WGS) entry which is preliminary data.</text>
</comment>
<dbReference type="Proteomes" id="UP000306402">
    <property type="component" value="Unassembled WGS sequence"/>
</dbReference>
<keyword evidence="1" id="KW-0812">Transmembrane</keyword>
<feature type="transmembrane region" description="Helical" evidence="1">
    <location>
        <begin position="67"/>
        <end position="88"/>
    </location>
</feature>
<evidence type="ECO:0000313" key="2">
    <source>
        <dbReference type="EMBL" id="TLV03886.1"/>
    </source>
</evidence>
<dbReference type="AlphaFoldDB" id="A0A5R9L5P4"/>
<name>A0A5R9L5P4_9BACT</name>
<feature type="transmembrane region" description="Helical" evidence="1">
    <location>
        <begin position="37"/>
        <end position="55"/>
    </location>
</feature>
<sequence length="91" mass="10005">MSIEELGLSINCVAFVAVVSKDTVDGMFRSTTFKLSSLSKIGLILILNLLIAQVFEFSNLITVSKVMIATQAFASILSFGFLLFILVLRRE</sequence>
<organism evidence="2 3">
    <name type="scientific">Dyadobacter luticola</name>
    <dbReference type="NCBI Taxonomy" id="1979387"/>
    <lineage>
        <taxon>Bacteria</taxon>
        <taxon>Pseudomonadati</taxon>
        <taxon>Bacteroidota</taxon>
        <taxon>Cytophagia</taxon>
        <taxon>Cytophagales</taxon>
        <taxon>Spirosomataceae</taxon>
        <taxon>Dyadobacter</taxon>
    </lineage>
</organism>
<accession>A0A5R9L5P4</accession>
<keyword evidence="1" id="KW-0472">Membrane</keyword>
<evidence type="ECO:0000313" key="3">
    <source>
        <dbReference type="Proteomes" id="UP000306402"/>
    </source>
</evidence>
<keyword evidence="3" id="KW-1185">Reference proteome</keyword>
<evidence type="ECO:0000256" key="1">
    <source>
        <dbReference type="SAM" id="Phobius"/>
    </source>
</evidence>